<dbReference type="InterPro" id="IPR029063">
    <property type="entry name" value="SAM-dependent_MTases_sf"/>
</dbReference>
<feature type="domain" description="Methyltransferase" evidence="1">
    <location>
        <begin position="63"/>
        <end position="157"/>
    </location>
</feature>
<reference evidence="2 3" key="1">
    <citation type="submission" date="2015-06" db="EMBL/GenBank/DDBJ databases">
        <title>Marinobacter subterrani, a genetically tractable neutrophilic iron-oxidizing strain isolated from the Soudan Iron Mine.</title>
        <authorList>
            <person name="Bonis B.M."/>
            <person name="Gralnick J.A."/>
        </authorList>
    </citation>
    <scope>NUCLEOTIDE SEQUENCE [LARGE SCALE GENOMIC DNA]</scope>
    <source>
        <strain evidence="2 3">JG233</strain>
    </source>
</reference>
<name>A0A0J7JCD8_9GAMM</name>
<comment type="caution">
    <text evidence="2">The sequence shown here is derived from an EMBL/GenBank/DDBJ whole genome shotgun (WGS) entry which is preliminary data.</text>
</comment>
<dbReference type="EMBL" id="LFBU01000001">
    <property type="protein sequence ID" value="KMQ75539.1"/>
    <property type="molecule type" value="Genomic_DNA"/>
</dbReference>
<keyword evidence="2" id="KW-0489">Methyltransferase</keyword>
<dbReference type="STRING" id="1658765.Msub_11747"/>
<dbReference type="InterPro" id="IPR041698">
    <property type="entry name" value="Methyltransf_25"/>
</dbReference>
<organism evidence="2 3">
    <name type="scientific">Marinobacter subterrani</name>
    <dbReference type="NCBI Taxonomy" id="1658765"/>
    <lineage>
        <taxon>Bacteria</taxon>
        <taxon>Pseudomonadati</taxon>
        <taxon>Pseudomonadota</taxon>
        <taxon>Gammaproteobacteria</taxon>
        <taxon>Pseudomonadales</taxon>
        <taxon>Marinobacteraceae</taxon>
        <taxon>Marinobacter</taxon>
    </lineage>
</organism>
<keyword evidence="3" id="KW-1185">Reference proteome</keyword>
<dbReference type="AlphaFoldDB" id="A0A0J7JCD8"/>
<dbReference type="OrthoDB" id="9800454at2"/>
<evidence type="ECO:0000259" key="1">
    <source>
        <dbReference type="Pfam" id="PF13649"/>
    </source>
</evidence>
<evidence type="ECO:0000313" key="3">
    <source>
        <dbReference type="Proteomes" id="UP000036102"/>
    </source>
</evidence>
<sequence length="233" mass="26586">MRLLRERSSEPELMDNDDISNEDYNQCLADLASVNRITRTHQATLHWLDQAIRCLPVNTPITILDVACGQGDLLRVIHRFAAERNFRITLQGLDMNPNSAIVARQATPSSMDIAYFTGDVFTFTPAPPPDFIVSSQFTHHLSDSQVLTFLQWMERHASHGWFIADLHRHPLAYYGYSLLAGLARWHPIVRHDGAISVARSFRRADWQSFLAQAGILADIRWHVPFRLCVGRLK</sequence>
<dbReference type="GO" id="GO:0032259">
    <property type="term" value="P:methylation"/>
    <property type="evidence" value="ECO:0007669"/>
    <property type="project" value="UniProtKB-KW"/>
</dbReference>
<dbReference type="Proteomes" id="UP000036102">
    <property type="component" value="Unassembled WGS sequence"/>
</dbReference>
<evidence type="ECO:0000313" key="2">
    <source>
        <dbReference type="EMBL" id="KMQ75539.1"/>
    </source>
</evidence>
<accession>A0A0J7JCD8</accession>
<dbReference type="PATRIC" id="fig|1658765.3.peg.1741"/>
<protein>
    <submittedName>
        <fullName evidence="2">2-polyprenyl-3-methyl-5-hydroxy-6-metoxy-1, 4-benzoquinol methylase</fullName>
    </submittedName>
</protein>
<dbReference type="GO" id="GO:0008168">
    <property type="term" value="F:methyltransferase activity"/>
    <property type="evidence" value="ECO:0007669"/>
    <property type="project" value="UniProtKB-KW"/>
</dbReference>
<proteinExistence type="predicted"/>
<keyword evidence="2" id="KW-0808">Transferase</keyword>
<dbReference type="Gene3D" id="3.40.50.150">
    <property type="entry name" value="Vaccinia Virus protein VP39"/>
    <property type="match status" value="1"/>
</dbReference>
<dbReference type="Pfam" id="PF13649">
    <property type="entry name" value="Methyltransf_25"/>
    <property type="match status" value="1"/>
</dbReference>
<dbReference type="SUPFAM" id="SSF53335">
    <property type="entry name" value="S-adenosyl-L-methionine-dependent methyltransferases"/>
    <property type="match status" value="1"/>
</dbReference>
<dbReference type="CDD" id="cd02440">
    <property type="entry name" value="AdoMet_MTases"/>
    <property type="match status" value="1"/>
</dbReference>
<gene>
    <name evidence="2" type="ORF">Msub_11747</name>
</gene>